<evidence type="ECO:0000313" key="1">
    <source>
        <dbReference type="EMBL" id="KAF2728561.1"/>
    </source>
</evidence>
<feature type="non-terminal residue" evidence="1">
    <location>
        <position position="375"/>
    </location>
</feature>
<reference evidence="1" key="1">
    <citation type="journal article" date="2020" name="Stud. Mycol.">
        <title>101 Dothideomycetes genomes: a test case for predicting lifestyles and emergence of pathogens.</title>
        <authorList>
            <person name="Haridas S."/>
            <person name="Albert R."/>
            <person name="Binder M."/>
            <person name="Bloem J."/>
            <person name="Labutti K."/>
            <person name="Salamov A."/>
            <person name="Andreopoulos B."/>
            <person name="Baker S."/>
            <person name="Barry K."/>
            <person name="Bills G."/>
            <person name="Bluhm B."/>
            <person name="Cannon C."/>
            <person name="Castanera R."/>
            <person name="Culley D."/>
            <person name="Daum C."/>
            <person name="Ezra D."/>
            <person name="Gonzalez J."/>
            <person name="Henrissat B."/>
            <person name="Kuo A."/>
            <person name="Liang C."/>
            <person name="Lipzen A."/>
            <person name="Lutzoni F."/>
            <person name="Magnuson J."/>
            <person name="Mondo S."/>
            <person name="Nolan M."/>
            <person name="Ohm R."/>
            <person name="Pangilinan J."/>
            <person name="Park H.-J."/>
            <person name="Ramirez L."/>
            <person name="Alfaro M."/>
            <person name="Sun H."/>
            <person name="Tritt A."/>
            <person name="Yoshinaga Y."/>
            <person name="Zwiers L.-H."/>
            <person name="Turgeon B."/>
            <person name="Goodwin S."/>
            <person name="Spatafora J."/>
            <person name="Crous P."/>
            <person name="Grigoriev I."/>
        </authorList>
    </citation>
    <scope>NUCLEOTIDE SEQUENCE</scope>
    <source>
        <strain evidence="1">CBS 125425</strain>
    </source>
</reference>
<dbReference type="Proteomes" id="UP000799444">
    <property type="component" value="Unassembled WGS sequence"/>
</dbReference>
<organism evidence="1 2">
    <name type="scientific">Polyplosphaeria fusca</name>
    <dbReference type="NCBI Taxonomy" id="682080"/>
    <lineage>
        <taxon>Eukaryota</taxon>
        <taxon>Fungi</taxon>
        <taxon>Dikarya</taxon>
        <taxon>Ascomycota</taxon>
        <taxon>Pezizomycotina</taxon>
        <taxon>Dothideomycetes</taxon>
        <taxon>Pleosporomycetidae</taxon>
        <taxon>Pleosporales</taxon>
        <taxon>Tetraplosphaeriaceae</taxon>
        <taxon>Polyplosphaeria</taxon>
    </lineage>
</organism>
<dbReference type="AlphaFoldDB" id="A0A9P4QPK5"/>
<name>A0A9P4QPK5_9PLEO</name>
<protein>
    <submittedName>
        <fullName evidence="1">Uncharacterized protein</fullName>
    </submittedName>
</protein>
<dbReference type="EMBL" id="ML996275">
    <property type="protein sequence ID" value="KAF2728561.1"/>
    <property type="molecule type" value="Genomic_DNA"/>
</dbReference>
<sequence length="375" mass="42325">MCHFTAEFGNARLDDGNGGLKKDAYDYVLIELHPCGKAGKPCRVPTLNNKPIERWPTPDDLLKNYPEGHEYSIKDGNGWISTQDDSDRKWYVGVPGVMLFLDLTPSFQAMHDLNIADEYKLLEVVKEQCKEWDTVRNPNDLDDGPSVIRALRAPNSLGKLSLNSLREMAAALPQIFSLWWDHKRFALTLRDSFWSCEVKEIQARYPHPPIQADGLNISMSPALFRALSLVRANPRRGPYQPTYHSGPMKLTFTQSSSIASVYARFGNGDYKPADTALSTIQQLAKEEASKEKLPLDYRLELELVECIGKRIRAGPKGSMKSGRLLYIDNDQLYIDQGKESGGECVVPIEWDAWLQQKFKVELDLQPEPELGPELG</sequence>
<gene>
    <name evidence="1" type="ORF">EJ04DRAFT_581259</name>
</gene>
<keyword evidence="2" id="KW-1185">Reference proteome</keyword>
<evidence type="ECO:0000313" key="2">
    <source>
        <dbReference type="Proteomes" id="UP000799444"/>
    </source>
</evidence>
<accession>A0A9P4QPK5</accession>
<proteinExistence type="predicted"/>
<comment type="caution">
    <text evidence="1">The sequence shown here is derived from an EMBL/GenBank/DDBJ whole genome shotgun (WGS) entry which is preliminary data.</text>
</comment>